<protein>
    <submittedName>
        <fullName evidence="2">Uncharacterized protein</fullName>
    </submittedName>
</protein>
<evidence type="ECO:0000313" key="3">
    <source>
        <dbReference type="Proteomes" id="UP000019116"/>
    </source>
</evidence>
<feature type="region of interest" description="Disordered" evidence="1">
    <location>
        <begin position="1"/>
        <end position="100"/>
    </location>
</feature>
<feature type="compositionally biased region" description="Low complexity" evidence="1">
    <location>
        <begin position="13"/>
        <end position="30"/>
    </location>
</feature>
<dbReference type="Gramene" id="TraesRN5B0100119000.1">
    <property type="protein sequence ID" value="TraesRN5B0100119000.1"/>
    <property type="gene ID" value="TraesRN5B0100119000"/>
</dbReference>
<dbReference type="AlphaFoldDB" id="A0A3B6LEH2"/>
<dbReference type="Gramene" id="TraesCS5B02G044800.1">
    <property type="protein sequence ID" value="TraesCS5B02G044800.1"/>
    <property type="gene ID" value="TraesCS5B02G044800"/>
</dbReference>
<reference evidence="2" key="1">
    <citation type="submission" date="2018-08" db="EMBL/GenBank/DDBJ databases">
        <authorList>
            <person name="Rossello M."/>
        </authorList>
    </citation>
    <scope>NUCLEOTIDE SEQUENCE [LARGE SCALE GENOMIC DNA]</scope>
    <source>
        <strain evidence="2">cv. Chinese Spring</strain>
    </source>
</reference>
<evidence type="ECO:0000313" key="2">
    <source>
        <dbReference type="EnsemblPlants" id="TraesCS5B02G044800.1"/>
    </source>
</evidence>
<gene>
    <name evidence="2" type="primary">LOC123115627</name>
</gene>
<keyword evidence="3" id="KW-1185">Reference proteome</keyword>
<proteinExistence type="predicted"/>
<dbReference type="Gramene" id="TraesSTA5B03G02800010.2">
    <property type="protein sequence ID" value="TraesSTA5B03G02800010.2"/>
    <property type="gene ID" value="TraesSTA5B03G02800010"/>
</dbReference>
<dbReference type="Gramene" id="TraesROB_scaffold_023382_01G000200.1">
    <property type="protein sequence ID" value="TraesROB_scaffold_023382_01G000200.1"/>
    <property type="gene ID" value="TraesROB_scaffold_023382_01G000200"/>
</dbReference>
<reference evidence="2" key="2">
    <citation type="submission" date="2018-10" db="UniProtKB">
        <authorList>
            <consortium name="EnsemblPlants"/>
        </authorList>
    </citation>
    <scope>IDENTIFICATION</scope>
</reference>
<evidence type="ECO:0000256" key="1">
    <source>
        <dbReference type="SAM" id="MobiDB-lite"/>
    </source>
</evidence>
<dbReference type="EnsemblPlants" id="TraesCS5B02G044800.1">
    <property type="protein sequence ID" value="TraesCS5B02G044800.1"/>
    <property type="gene ID" value="TraesCS5B02G044800"/>
</dbReference>
<dbReference type="Gramene" id="TraesCAD_scaffold_013226_01G000100.1">
    <property type="protein sequence ID" value="TraesCAD_scaffold_013226_01G000100.1"/>
    <property type="gene ID" value="TraesCAD_scaffold_013226_01G000100"/>
</dbReference>
<feature type="compositionally biased region" description="Low complexity" evidence="1">
    <location>
        <begin position="53"/>
        <end position="82"/>
    </location>
</feature>
<accession>A0A3B6LEH2</accession>
<dbReference type="OMA" id="IRLDPIY"/>
<dbReference type="Proteomes" id="UP000019116">
    <property type="component" value="Chromosome 5B"/>
</dbReference>
<sequence>MPGPARTSRETPESSTASTASTETAAPARTFAETPDSSTTSRETATHARTFVETPDSSTTSPETATTARTFAETPDSSAAFPETPPPARTPPETAESSTTYRPAPFQVSLNAGSNWALNLAQTGARIEQCGTYLGSWEAYLRGRSEFLCQLADFVPESQSPTLVAWMAGACGGLGKALGHIANMVKGASGLCLLVGGAIQRIMERQELGMGAGPQGDVENPSSVPRLVVVSSLEELEEVLSEWKAAITALSIDVSPDMPFSTANECFERLELDGLQALNMIQAGQHMKLKRAEYLRAQTQQDAGDMSHSGAPVAPGT</sequence>
<organism evidence="2">
    <name type="scientific">Triticum aestivum</name>
    <name type="common">Wheat</name>
    <dbReference type="NCBI Taxonomy" id="4565"/>
    <lineage>
        <taxon>Eukaryota</taxon>
        <taxon>Viridiplantae</taxon>
        <taxon>Streptophyta</taxon>
        <taxon>Embryophyta</taxon>
        <taxon>Tracheophyta</taxon>
        <taxon>Spermatophyta</taxon>
        <taxon>Magnoliopsida</taxon>
        <taxon>Liliopsida</taxon>
        <taxon>Poales</taxon>
        <taxon>Poaceae</taxon>
        <taxon>BOP clade</taxon>
        <taxon>Pooideae</taxon>
        <taxon>Triticodae</taxon>
        <taxon>Triticeae</taxon>
        <taxon>Triticinae</taxon>
        <taxon>Triticum</taxon>
    </lineage>
</organism>
<name>A0A3B6LEH2_WHEAT</name>
<dbReference type="Gramene" id="TraesCS5B03G0116700.1">
    <property type="protein sequence ID" value="TraesCS5B03G0116700.1.CDS"/>
    <property type="gene ID" value="TraesCS5B03G0116700"/>
</dbReference>